<organism evidence="2 3">
    <name type="scientific">Myotis myotis</name>
    <name type="common">Greater mouse-eared bat</name>
    <name type="synonym">Vespertilio myotis</name>
    <dbReference type="NCBI Taxonomy" id="51298"/>
    <lineage>
        <taxon>Eukaryota</taxon>
        <taxon>Metazoa</taxon>
        <taxon>Chordata</taxon>
        <taxon>Craniata</taxon>
        <taxon>Vertebrata</taxon>
        <taxon>Euteleostomi</taxon>
        <taxon>Mammalia</taxon>
        <taxon>Eutheria</taxon>
        <taxon>Laurasiatheria</taxon>
        <taxon>Chiroptera</taxon>
        <taxon>Yangochiroptera</taxon>
        <taxon>Vespertilionidae</taxon>
        <taxon>Myotis</taxon>
    </lineage>
</organism>
<protein>
    <submittedName>
        <fullName evidence="2">Uncharacterized protein</fullName>
    </submittedName>
</protein>
<name>A0A7J7YE71_MYOMY</name>
<gene>
    <name evidence="2" type="ORF">mMyoMyo1_011171</name>
</gene>
<evidence type="ECO:0000313" key="2">
    <source>
        <dbReference type="EMBL" id="KAF6360219.1"/>
    </source>
</evidence>
<comment type="caution">
    <text evidence="2">The sequence shown here is derived from an EMBL/GenBank/DDBJ whole genome shotgun (WGS) entry which is preliminary data.</text>
</comment>
<accession>A0A7J7YE71</accession>
<feature type="region of interest" description="Disordered" evidence="1">
    <location>
        <begin position="23"/>
        <end position="70"/>
    </location>
</feature>
<feature type="compositionally biased region" description="Basic and acidic residues" evidence="1">
    <location>
        <begin position="24"/>
        <end position="37"/>
    </location>
</feature>
<keyword evidence="3" id="KW-1185">Reference proteome</keyword>
<sequence length="171" mass="18346">MKKYYTALSLSFYFLSRASGHLMGEGRGRGRSHKEQWSPETSPRPCPPRWSQSLKQQQQHAQRQARDPHLQAACGGGGPVTQFAITAGKGEAVGDALIGDRLFKATVGTDVHGAFVDDGAEARGHLFANEALLVIATGHGDARVVGGVGQLTEDAVHGTWPDQGQSHHQQQ</sequence>
<reference evidence="2 3" key="1">
    <citation type="journal article" date="2020" name="Nature">
        <title>Six reference-quality genomes reveal evolution of bat adaptations.</title>
        <authorList>
            <person name="Jebb D."/>
            <person name="Huang Z."/>
            <person name="Pippel M."/>
            <person name="Hughes G.M."/>
            <person name="Lavrichenko K."/>
            <person name="Devanna P."/>
            <person name="Winkler S."/>
            <person name="Jermiin L.S."/>
            <person name="Skirmuntt E.C."/>
            <person name="Katzourakis A."/>
            <person name="Burkitt-Gray L."/>
            <person name="Ray D.A."/>
            <person name="Sullivan K.A.M."/>
            <person name="Roscito J.G."/>
            <person name="Kirilenko B.M."/>
            <person name="Davalos L.M."/>
            <person name="Corthals A.P."/>
            <person name="Power M.L."/>
            <person name="Jones G."/>
            <person name="Ransome R.D."/>
            <person name="Dechmann D.K.N."/>
            <person name="Locatelli A.G."/>
            <person name="Puechmaille S.J."/>
            <person name="Fedrigo O."/>
            <person name="Jarvis E.D."/>
            <person name="Hiller M."/>
            <person name="Vernes S.C."/>
            <person name="Myers E.W."/>
            <person name="Teeling E.C."/>
        </authorList>
    </citation>
    <scope>NUCLEOTIDE SEQUENCE [LARGE SCALE GENOMIC DNA]</scope>
    <source>
        <strain evidence="2">MMyoMyo1</strain>
        <tissue evidence="2">Flight muscle</tissue>
    </source>
</reference>
<dbReference type="Proteomes" id="UP000527355">
    <property type="component" value="Unassembled WGS sequence"/>
</dbReference>
<evidence type="ECO:0000256" key="1">
    <source>
        <dbReference type="SAM" id="MobiDB-lite"/>
    </source>
</evidence>
<evidence type="ECO:0000313" key="3">
    <source>
        <dbReference type="Proteomes" id="UP000527355"/>
    </source>
</evidence>
<proteinExistence type="predicted"/>
<dbReference type="EMBL" id="JABWUV010000004">
    <property type="protein sequence ID" value="KAF6360219.1"/>
    <property type="molecule type" value="Genomic_DNA"/>
</dbReference>
<dbReference type="AlphaFoldDB" id="A0A7J7YE71"/>